<dbReference type="OrthoDB" id="9778494at2"/>
<dbReference type="SMART" id="SM00028">
    <property type="entry name" value="TPR"/>
    <property type="match status" value="3"/>
</dbReference>
<organism evidence="2 3">
    <name type="scientific">Marinimicrobium koreense</name>
    <dbReference type="NCBI Taxonomy" id="306545"/>
    <lineage>
        <taxon>Bacteria</taxon>
        <taxon>Pseudomonadati</taxon>
        <taxon>Pseudomonadota</taxon>
        <taxon>Gammaproteobacteria</taxon>
        <taxon>Cellvibrionales</taxon>
        <taxon>Cellvibrionaceae</taxon>
        <taxon>Marinimicrobium</taxon>
    </lineage>
</organism>
<reference evidence="2 3" key="1">
    <citation type="submission" date="2018-11" db="EMBL/GenBank/DDBJ databases">
        <title>Genomic Encyclopedia of Type Strains, Phase IV (KMG-IV): sequencing the most valuable type-strain genomes for metagenomic binning, comparative biology and taxonomic classification.</title>
        <authorList>
            <person name="Goeker M."/>
        </authorList>
    </citation>
    <scope>NUCLEOTIDE SEQUENCE [LARGE SCALE GENOMIC DNA]</scope>
    <source>
        <strain evidence="2 3">DSM 16974</strain>
    </source>
</reference>
<dbReference type="RefSeq" id="WP_123637650.1">
    <property type="nucleotide sequence ID" value="NZ_RJUK01000001.1"/>
</dbReference>
<comment type="caution">
    <text evidence="2">The sequence shown here is derived from an EMBL/GenBank/DDBJ whole genome shotgun (WGS) entry which is preliminary data.</text>
</comment>
<evidence type="ECO:0000256" key="1">
    <source>
        <dbReference type="SAM" id="SignalP"/>
    </source>
</evidence>
<feature type="chain" id="PRO_5017966655" description="Tetratricopeptide repeat protein" evidence="1">
    <location>
        <begin position="22"/>
        <end position="569"/>
    </location>
</feature>
<dbReference type="Gene3D" id="1.25.40.10">
    <property type="entry name" value="Tetratricopeptide repeat domain"/>
    <property type="match status" value="2"/>
</dbReference>
<protein>
    <recommendedName>
        <fullName evidence="4">Tetratricopeptide repeat protein</fullName>
    </recommendedName>
</protein>
<name>A0A3N1NL59_9GAMM</name>
<dbReference type="InterPro" id="IPR019734">
    <property type="entry name" value="TPR_rpt"/>
</dbReference>
<dbReference type="AlphaFoldDB" id="A0A3N1NL59"/>
<evidence type="ECO:0000313" key="2">
    <source>
        <dbReference type="EMBL" id="ROQ20514.1"/>
    </source>
</evidence>
<dbReference type="PANTHER" id="PTHR45588:SF1">
    <property type="entry name" value="WW DOMAIN-CONTAINING PROTEIN"/>
    <property type="match status" value="1"/>
</dbReference>
<gene>
    <name evidence="2" type="ORF">EDC38_1120</name>
</gene>
<dbReference type="SUPFAM" id="SSF48452">
    <property type="entry name" value="TPR-like"/>
    <property type="match status" value="2"/>
</dbReference>
<sequence length="569" mass="63003">MKRFRPPWFPGLILIALLAAACQRDTTDRTATSDTSPDNYLPEIAPVGATLLDGLGDYHFPISHQNSEAQRWFDQALMLTYGFNHQAAERSFLKAVELDPGCAMCWWGAALVLGPHVNAGMDPANNQAAWERLQAAQALADNATPREQAYIRALGARYAESPPEDRSALDRAYADAMAELMEQYPDDLDAAAFYAEALMDLQPWDYWDGEGNPKRNTAEIVEVLESVIERNDEHAGALHLYVHAVEASNEPERGVMAADRLRDLIPGSGHLVHMPAHIYARVGRWQDAVLANQRAIEADNTYLAACRPGPGVYPLGYVPHNHHFLWFAASMTGNRATALAAAESTYGRTSDEELMRAPGLEAMQNFALSPLFARVRFGLWDEIASTPKPAEDLPYMVAMWEYAQGMAALRSGRLSEAQEHHAALMALTEDPRIEAMRVWNRYSLVHGVRVAERTLAGEIAWAEKDLDGALSALNEGMAIEGELPYDEPPAWHAPVRQTLGAILLEAERPVEAEATYRAELRRNPENGWSLFGLEQALRAQGKNDNADAIGERFEKAWAHADITLTSSRL</sequence>
<dbReference type="PROSITE" id="PS51257">
    <property type="entry name" value="PROKAR_LIPOPROTEIN"/>
    <property type="match status" value="1"/>
</dbReference>
<dbReference type="EMBL" id="RJUK01000001">
    <property type="protein sequence ID" value="ROQ20514.1"/>
    <property type="molecule type" value="Genomic_DNA"/>
</dbReference>
<proteinExistence type="predicted"/>
<evidence type="ECO:0000313" key="3">
    <source>
        <dbReference type="Proteomes" id="UP000273643"/>
    </source>
</evidence>
<accession>A0A3N1NL59</accession>
<dbReference type="InterPro" id="IPR011990">
    <property type="entry name" value="TPR-like_helical_dom_sf"/>
</dbReference>
<feature type="signal peptide" evidence="1">
    <location>
        <begin position="1"/>
        <end position="21"/>
    </location>
</feature>
<evidence type="ECO:0008006" key="4">
    <source>
        <dbReference type="Google" id="ProtNLM"/>
    </source>
</evidence>
<dbReference type="Proteomes" id="UP000273643">
    <property type="component" value="Unassembled WGS sequence"/>
</dbReference>
<keyword evidence="1" id="KW-0732">Signal</keyword>
<keyword evidence="3" id="KW-1185">Reference proteome</keyword>
<dbReference type="PANTHER" id="PTHR45588">
    <property type="entry name" value="TPR DOMAIN-CONTAINING PROTEIN"/>
    <property type="match status" value="1"/>
</dbReference>